<feature type="compositionally biased region" description="Low complexity" evidence="1">
    <location>
        <begin position="339"/>
        <end position="356"/>
    </location>
</feature>
<feature type="compositionally biased region" description="Low complexity" evidence="1">
    <location>
        <begin position="272"/>
        <end position="325"/>
    </location>
</feature>
<evidence type="ECO:0000313" key="2">
    <source>
        <dbReference type="EMBL" id="OEU21941.1"/>
    </source>
</evidence>
<feature type="compositionally biased region" description="Polar residues" evidence="1">
    <location>
        <begin position="250"/>
        <end position="271"/>
    </location>
</feature>
<feature type="compositionally biased region" description="Low complexity" evidence="1">
    <location>
        <begin position="410"/>
        <end position="421"/>
    </location>
</feature>
<feature type="compositionally biased region" description="Polar residues" evidence="1">
    <location>
        <begin position="386"/>
        <end position="404"/>
    </location>
</feature>
<name>A0A1E7FUV3_9STRA</name>
<dbReference type="KEGG" id="fcy:FRACYDRAFT_273714"/>
<evidence type="ECO:0000313" key="3">
    <source>
        <dbReference type="Proteomes" id="UP000095751"/>
    </source>
</evidence>
<sequence length="435" mass="47063">MADVFSPYQIDYSVKNTSKTFGFSKKKIIFKFGVANPPAVEAGDAGADCRGSEHEVIFTWSLNSGKRQILADGKDVHYSETGQNGWTADQVFQHHFNIKVAGLSGPLRAHLITQPANRDVPHIKAFDLRINGISYFSMPRIFQLGTPLMITRPVKGKGKSRGGGGGNRRGEDDGNLTHDEREAIATAKLASMQDIHRSQNQHSYSSSGFASAPPVETEDLLSFGAPPAAPPQMQQGGVAYGHPPPQPPQYSNYSLGGSMVGSVQSNQNPYASQGSFSSQPSQQSQPPPQQQQQGMMGSIYGQQPQPPQQQQQLQQSQQAPLYGQQPPQPPAQQPPQPPQQQLVQSQQQGGSFYGQQPPASLQQQGMAIYGQQPSALAPAPFDPNQLPLTSPSNQTVASYQSYGSAPSFAQPPQQQRQQTQQGSFNYGQPPPNQGY</sequence>
<dbReference type="OrthoDB" id="45586at2759"/>
<accession>A0A1E7FUV3</accession>
<dbReference type="EMBL" id="KV784353">
    <property type="protein sequence ID" value="OEU21941.1"/>
    <property type="molecule type" value="Genomic_DNA"/>
</dbReference>
<dbReference type="AlphaFoldDB" id="A0A1E7FUV3"/>
<organism evidence="2 3">
    <name type="scientific">Fragilariopsis cylindrus CCMP1102</name>
    <dbReference type="NCBI Taxonomy" id="635003"/>
    <lineage>
        <taxon>Eukaryota</taxon>
        <taxon>Sar</taxon>
        <taxon>Stramenopiles</taxon>
        <taxon>Ochrophyta</taxon>
        <taxon>Bacillariophyta</taxon>
        <taxon>Bacillariophyceae</taxon>
        <taxon>Bacillariophycidae</taxon>
        <taxon>Bacillariales</taxon>
        <taxon>Bacillariaceae</taxon>
        <taxon>Fragilariopsis</taxon>
    </lineage>
</organism>
<feature type="region of interest" description="Disordered" evidence="1">
    <location>
        <begin position="193"/>
        <end position="435"/>
    </location>
</feature>
<evidence type="ECO:0000256" key="1">
    <source>
        <dbReference type="SAM" id="MobiDB-lite"/>
    </source>
</evidence>
<feature type="region of interest" description="Disordered" evidence="1">
    <location>
        <begin position="152"/>
        <end position="177"/>
    </location>
</feature>
<dbReference type="InParanoid" id="A0A1E7FUV3"/>
<dbReference type="Proteomes" id="UP000095751">
    <property type="component" value="Unassembled WGS sequence"/>
</dbReference>
<protein>
    <submittedName>
        <fullName evidence="2">Uncharacterized protein</fullName>
    </submittedName>
</protein>
<proteinExistence type="predicted"/>
<reference evidence="2 3" key="1">
    <citation type="submission" date="2016-09" db="EMBL/GenBank/DDBJ databases">
        <title>Extensive genetic diversity and differential bi-allelic expression allows diatom success in the polar Southern Ocean.</title>
        <authorList>
            <consortium name="DOE Joint Genome Institute"/>
            <person name="Mock T."/>
            <person name="Otillar R.P."/>
            <person name="Strauss J."/>
            <person name="Dupont C."/>
            <person name="Frickenhaus S."/>
            <person name="Maumus F."/>
            <person name="Mcmullan M."/>
            <person name="Sanges R."/>
            <person name="Schmutz J."/>
            <person name="Toseland A."/>
            <person name="Valas R."/>
            <person name="Veluchamy A."/>
            <person name="Ward B.J."/>
            <person name="Allen A."/>
            <person name="Barry K."/>
            <person name="Falciatore A."/>
            <person name="Ferrante M."/>
            <person name="Fortunato A.E."/>
            <person name="Gloeckner G."/>
            <person name="Gruber A."/>
            <person name="Hipkin R."/>
            <person name="Janech M."/>
            <person name="Kroth P."/>
            <person name="Leese F."/>
            <person name="Lindquist E."/>
            <person name="Lyon B.R."/>
            <person name="Martin J."/>
            <person name="Mayer C."/>
            <person name="Parker M."/>
            <person name="Quesneville H."/>
            <person name="Raymond J."/>
            <person name="Uhlig C."/>
            <person name="Valentin K.U."/>
            <person name="Worden A.Z."/>
            <person name="Armbrust E.V."/>
            <person name="Bowler C."/>
            <person name="Green B."/>
            <person name="Moulton V."/>
            <person name="Van Oosterhout C."/>
            <person name="Grigoriev I."/>
        </authorList>
    </citation>
    <scope>NUCLEOTIDE SEQUENCE [LARGE SCALE GENOMIC DNA]</scope>
    <source>
        <strain evidence="2 3">CCMP1102</strain>
    </source>
</reference>
<feature type="compositionally biased region" description="Polar residues" evidence="1">
    <location>
        <begin position="198"/>
        <end position="209"/>
    </location>
</feature>
<gene>
    <name evidence="2" type="ORF">FRACYDRAFT_273714</name>
</gene>
<feature type="compositionally biased region" description="Basic and acidic residues" evidence="1">
    <location>
        <begin position="168"/>
        <end position="177"/>
    </location>
</feature>
<keyword evidence="3" id="KW-1185">Reference proteome</keyword>
<feature type="compositionally biased region" description="Pro residues" evidence="1">
    <location>
        <begin position="326"/>
        <end position="338"/>
    </location>
</feature>